<protein>
    <submittedName>
        <fullName evidence="1">Uncharacterized protein</fullName>
    </submittedName>
</protein>
<comment type="caution">
    <text evidence="1">The sequence shown here is derived from an EMBL/GenBank/DDBJ whole genome shotgun (WGS) entry which is preliminary data.</text>
</comment>
<evidence type="ECO:0000313" key="1">
    <source>
        <dbReference type="EMBL" id="EYB84617.1"/>
    </source>
</evidence>
<reference evidence="2" key="1">
    <citation type="journal article" date="2015" name="Nat. Genet.">
        <title>The genome and transcriptome of the zoonotic hookworm Ancylostoma ceylanicum identify infection-specific gene families.</title>
        <authorList>
            <person name="Schwarz E.M."/>
            <person name="Hu Y."/>
            <person name="Antoshechkin I."/>
            <person name="Miller M.M."/>
            <person name="Sternberg P.W."/>
            <person name="Aroian R.V."/>
        </authorList>
    </citation>
    <scope>NUCLEOTIDE SEQUENCE</scope>
    <source>
        <strain evidence="2">HY135</strain>
    </source>
</reference>
<dbReference type="EMBL" id="JARK01001649">
    <property type="protein sequence ID" value="EYB84617.1"/>
    <property type="molecule type" value="Genomic_DNA"/>
</dbReference>
<organism evidence="1 2">
    <name type="scientific">Ancylostoma ceylanicum</name>
    <dbReference type="NCBI Taxonomy" id="53326"/>
    <lineage>
        <taxon>Eukaryota</taxon>
        <taxon>Metazoa</taxon>
        <taxon>Ecdysozoa</taxon>
        <taxon>Nematoda</taxon>
        <taxon>Chromadorea</taxon>
        <taxon>Rhabditida</taxon>
        <taxon>Rhabditina</taxon>
        <taxon>Rhabditomorpha</taxon>
        <taxon>Strongyloidea</taxon>
        <taxon>Ancylostomatidae</taxon>
        <taxon>Ancylostomatinae</taxon>
        <taxon>Ancylostoma</taxon>
    </lineage>
</organism>
<name>A0A016S2S5_9BILA</name>
<evidence type="ECO:0000313" key="2">
    <source>
        <dbReference type="Proteomes" id="UP000024635"/>
    </source>
</evidence>
<sequence>MKVVPNEGIGAFSSVIRVLHRIPLSSLIVCESVFSLTSPFAFLIASVVWDGMKIHTTGCPCTYSQHEEFLNQEFYALDRDGPRIRQIPVANRQIWEDGPPYSRYLPERASLFFWLCHTSFINADEHDLLRLSGLTFQFWPTEFFVLLSYVMSNQNQVRVCVEALWGLLPVA</sequence>
<keyword evidence="2" id="KW-1185">Reference proteome</keyword>
<proteinExistence type="predicted"/>
<accession>A0A016S2S5</accession>
<dbReference type="Proteomes" id="UP000024635">
    <property type="component" value="Unassembled WGS sequence"/>
</dbReference>
<dbReference type="AlphaFoldDB" id="A0A016S2S5"/>
<gene>
    <name evidence="1" type="primary">Acey_s0313.g2188</name>
    <name evidence="1" type="ORF">Y032_0313g2188</name>
</gene>